<evidence type="ECO:0000313" key="3">
    <source>
        <dbReference type="EMBL" id="PFH47980.1"/>
    </source>
</evidence>
<keyword evidence="1" id="KW-0472">Membrane</keyword>
<dbReference type="OrthoDB" id="3262409at2759"/>
<protein>
    <recommendedName>
        <fullName evidence="2">DUF6534 domain-containing protein</fullName>
    </recommendedName>
</protein>
<feature type="transmembrane region" description="Helical" evidence="1">
    <location>
        <begin position="79"/>
        <end position="101"/>
    </location>
</feature>
<dbReference type="PANTHER" id="PTHR40465">
    <property type="entry name" value="CHROMOSOME 1, WHOLE GENOME SHOTGUN SEQUENCE"/>
    <property type="match status" value="1"/>
</dbReference>
<dbReference type="Proteomes" id="UP000242287">
    <property type="component" value="Unassembled WGS sequence"/>
</dbReference>
<keyword evidence="4" id="KW-1185">Reference proteome</keyword>
<sequence length="333" mass="37007">MGNPFPLLSGPIFIGALFNWGLLGTLILQVYLFSINFPNEDWWLKLLVYSIFILDILQTAFATHWAWVTLLNFWGDGTVYTKFIWTFGTISILAGIVSGAVQNFFAWTCEKANLEAEGHSHHHSHHLCPDYIGKRFLLLDWTTANRGNQVSLMQSLCVIVLGIKLYVGTEDFIIKVAQLNPIARTWLIGSAVCDILIAGTMIYILLDARRNSAFKQTETLITKLIIHTIETGAVTVVVASVEVALGIRFKDNHLHLVPAVLLGKMYSNVLLANLNGRARMQQNRLADNSVFIVGSYTSDTLQTREAPSTLHASTTILNSSGSRTSLKPRMDSV</sequence>
<reference evidence="3 4" key="1">
    <citation type="submission" date="2014-02" db="EMBL/GenBank/DDBJ databases">
        <title>Transposable element dynamics among asymbiotic and ectomycorrhizal Amanita fungi.</title>
        <authorList>
            <consortium name="DOE Joint Genome Institute"/>
            <person name="Hess J."/>
            <person name="Skrede I."/>
            <person name="Wolfe B."/>
            <person name="LaButti K."/>
            <person name="Ohm R.A."/>
            <person name="Grigoriev I.V."/>
            <person name="Pringle A."/>
        </authorList>
    </citation>
    <scope>NUCLEOTIDE SEQUENCE [LARGE SCALE GENOMIC DNA]</scope>
    <source>
        <strain evidence="3 4">SKay4041</strain>
    </source>
</reference>
<feature type="domain" description="DUF6534" evidence="2">
    <location>
        <begin position="190"/>
        <end position="278"/>
    </location>
</feature>
<feature type="transmembrane region" description="Helical" evidence="1">
    <location>
        <begin position="187"/>
        <end position="206"/>
    </location>
</feature>
<feature type="transmembrane region" description="Helical" evidence="1">
    <location>
        <begin position="150"/>
        <end position="167"/>
    </location>
</feature>
<gene>
    <name evidence="3" type="ORF">AMATHDRAFT_6241</name>
</gene>
<accession>A0A2A9NJU6</accession>
<organism evidence="3 4">
    <name type="scientific">Amanita thiersii Skay4041</name>
    <dbReference type="NCBI Taxonomy" id="703135"/>
    <lineage>
        <taxon>Eukaryota</taxon>
        <taxon>Fungi</taxon>
        <taxon>Dikarya</taxon>
        <taxon>Basidiomycota</taxon>
        <taxon>Agaricomycotina</taxon>
        <taxon>Agaricomycetes</taxon>
        <taxon>Agaricomycetidae</taxon>
        <taxon>Agaricales</taxon>
        <taxon>Pluteineae</taxon>
        <taxon>Amanitaceae</taxon>
        <taxon>Amanita</taxon>
    </lineage>
</organism>
<evidence type="ECO:0000313" key="4">
    <source>
        <dbReference type="Proteomes" id="UP000242287"/>
    </source>
</evidence>
<dbReference type="PANTHER" id="PTHR40465:SF1">
    <property type="entry name" value="DUF6534 DOMAIN-CONTAINING PROTEIN"/>
    <property type="match status" value="1"/>
</dbReference>
<name>A0A2A9NJU6_9AGAR</name>
<feature type="transmembrane region" description="Helical" evidence="1">
    <location>
        <begin position="46"/>
        <end position="67"/>
    </location>
</feature>
<dbReference type="InterPro" id="IPR045339">
    <property type="entry name" value="DUF6534"/>
</dbReference>
<dbReference type="AlphaFoldDB" id="A0A2A9NJU6"/>
<dbReference type="EMBL" id="KZ302082">
    <property type="protein sequence ID" value="PFH47980.1"/>
    <property type="molecule type" value="Genomic_DNA"/>
</dbReference>
<proteinExistence type="predicted"/>
<dbReference type="Pfam" id="PF20152">
    <property type="entry name" value="DUF6534"/>
    <property type="match status" value="1"/>
</dbReference>
<evidence type="ECO:0000259" key="2">
    <source>
        <dbReference type="Pfam" id="PF20152"/>
    </source>
</evidence>
<evidence type="ECO:0000256" key="1">
    <source>
        <dbReference type="SAM" id="Phobius"/>
    </source>
</evidence>
<feature type="transmembrane region" description="Helical" evidence="1">
    <location>
        <begin position="12"/>
        <end position="34"/>
    </location>
</feature>
<feature type="transmembrane region" description="Helical" evidence="1">
    <location>
        <begin position="227"/>
        <end position="247"/>
    </location>
</feature>
<keyword evidence="1" id="KW-1133">Transmembrane helix</keyword>
<keyword evidence="1" id="KW-0812">Transmembrane</keyword>
<feature type="transmembrane region" description="Helical" evidence="1">
    <location>
        <begin position="253"/>
        <end position="274"/>
    </location>
</feature>